<keyword evidence="1" id="KW-0547">Nucleotide-binding</keyword>
<organism evidence="4 5">
    <name type="scientific">Cyprinus carpio</name>
    <name type="common">Common carp</name>
    <dbReference type="NCBI Taxonomy" id="7962"/>
    <lineage>
        <taxon>Eukaryota</taxon>
        <taxon>Metazoa</taxon>
        <taxon>Chordata</taxon>
        <taxon>Craniata</taxon>
        <taxon>Vertebrata</taxon>
        <taxon>Euteleostomi</taxon>
        <taxon>Actinopterygii</taxon>
        <taxon>Neopterygii</taxon>
        <taxon>Teleostei</taxon>
        <taxon>Ostariophysi</taxon>
        <taxon>Cypriniformes</taxon>
        <taxon>Cyprinidae</taxon>
        <taxon>Cyprininae</taxon>
        <taxon>Cyprinus</taxon>
    </lineage>
</organism>
<dbReference type="GO" id="GO:0016887">
    <property type="term" value="F:ATP hydrolysis activity"/>
    <property type="evidence" value="ECO:0007669"/>
    <property type="project" value="InterPro"/>
</dbReference>
<dbReference type="Pfam" id="PF00005">
    <property type="entry name" value="ABC_tran"/>
    <property type="match status" value="1"/>
</dbReference>
<reference evidence="4" key="1">
    <citation type="submission" date="2025-08" db="UniProtKB">
        <authorList>
            <consortium name="Ensembl"/>
        </authorList>
    </citation>
    <scope>IDENTIFICATION</scope>
</reference>
<name>A0A8C1NUS9_CYPCA</name>
<dbReference type="InterPro" id="IPR050173">
    <property type="entry name" value="ABC_transporter_C-like"/>
</dbReference>
<dbReference type="GO" id="GO:0016020">
    <property type="term" value="C:membrane"/>
    <property type="evidence" value="ECO:0007669"/>
    <property type="project" value="TreeGrafter"/>
</dbReference>
<sequence length="116" mass="13113">MRKYFVGERGKSLSVGQRQLLCLARALLTEANILCIDEATASVDHKTDMLLQKTIREKFKHKTVLTIAHRLNTIMDSDRVLVMHAGKVVEFDSPSALCQREDSVFQKLLRGGEDQV</sequence>
<dbReference type="Ensembl" id="ENSCCRT00010107137.1">
    <property type="protein sequence ID" value="ENSCCRP00010096606.1"/>
    <property type="gene ID" value="ENSCCRG00010042300.1"/>
</dbReference>
<dbReference type="GO" id="GO:0005524">
    <property type="term" value="F:ATP binding"/>
    <property type="evidence" value="ECO:0007669"/>
    <property type="project" value="UniProtKB-KW"/>
</dbReference>
<dbReference type="PANTHER" id="PTHR24223">
    <property type="entry name" value="ATP-BINDING CASSETTE SUB-FAMILY C"/>
    <property type="match status" value="1"/>
</dbReference>
<dbReference type="Proteomes" id="UP000694427">
    <property type="component" value="Unplaced"/>
</dbReference>
<keyword evidence="2" id="KW-0067">ATP-binding</keyword>
<evidence type="ECO:0000256" key="1">
    <source>
        <dbReference type="ARBA" id="ARBA00022741"/>
    </source>
</evidence>
<protein>
    <recommendedName>
        <fullName evidence="3">ABC transporter domain-containing protein</fullName>
    </recommendedName>
</protein>
<reference evidence="4" key="2">
    <citation type="submission" date="2025-09" db="UniProtKB">
        <authorList>
            <consortium name="Ensembl"/>
        </authorList>
    </citation>
    <scope>IDENTIFICATION</scope>
</reference>
<dbReference type="Gene3D" id="3.40.50.300">
    <property type="entry name" value="P-loop containing nucleotide triphosphate hydrolases"/>
    <property type="match status" value="1"/>
</dbReference>
<evidence type="ECO:0000259" key="3">
    <source>
        <dbReference type="Pfam" id="PF00005"/>
    </source>
</evidence>
<feature type="domain" description="ABC transporter" evidence="3">
    <location>
        <begin position="5"/>
        <end position="41"/>
    </location>
</feature>
<dbReference type="InterPro" id="IPR003439">
    <property type="entry name" value="ABC_transporter-like_ATP-bd"/>
</dbReference>
<proteinExistence type="predicted"/>
<dbReference type="FunFam" id="3.40.50.300:FF:003492">
    <property type="entry name" value="AGAP012735-PA"/>
    <property type="match status" value="1"/>
</dbReference>
<evidence type="ECO:0000256" key="2">
    <source>
        <dbReference type="ARBA" id="ARBA00022840"/>
    </source>
</evidence>
<keyword evidence="5" id="KW-1185">Reference proteome</keyword>
<dbReference type="PANTHER" id="PTHR24223:SF330">
    <property type="entry name" value="ATP-BINDING CASSETTE SUB-FAMILY C MEMBER 10"/>
    <property type="match status" value="1"/>
</dbReference>
<dbReference type="InterPro" id="IPR027417">
    <property type="entry name" value="P-loop_NTPase"/>
</dbReference>
<dbReference type="SUPFAM" id="SSF52540">
    <property type="entry name" value="P-loop containing nucleoside triphosphate hydrolases"/>
    <property type="match status" value="1"/>
</dbReference>
<accession>A0A8C1NUS9</accession>
<dbReference type="GO" id="GO:0042626">
    <property type="term" value="F:ATPase-coupled transmembrane transporter activity"/>
    <property type="evidence" value="ECO:0007669"/>
    <property type="project" value="TreeGrafter"/>
</dbReference>
<evidence type="ECO:0000313" key="5">
    <source>
        <dbReference type="Proteomes" id="UP000694427"/>
    </source>
</evidence>
<dbReference type="AlphaFoldDB" id="A0A8C1NUS9"/>
<evidence type="ECO:0000313" key="4">
    <source>
        <dbReference type="Ensembl" id="ENSCCRP00010096606.1"/>
    </source>
</evidence>